<dbReference type="KEGG" id="rci:RCIX471"/>
<dbReference type="GeneID" id="5145616"/>
<dbReference type="Pfam" id="PF03259">
    <property type="entry name" value="Robl_LC7"/>
    <property type="match status" value="1"/>
</dbReference>
<feature type="compositionally biased region" description="Low complexity" evidence="1">
    <location>
        <begin position="111"/>
        <end position="132"/>
    </location>
</feature>
<dbReference type="eggNOG" id="arCOG02605">
    <property type="taxonomic scope" value="Archaea"/>
</dbReference>
<feature type="domain" description="Roadblock/LAMTOR2" evidence="2">
    <location>
        <begin position="138"/>
        <end position="224"/>
    </location>
</feature>
<evidence type="ECO:0000256" key="1">
    <source>
        <dbReference type="SAM" id="MobiDB-lite"/>
    </source>
</evidence>
<protein>
    <recommendedName>
        <fullName evidence="2">Roadblock/LAMTOR2 domain-containing protein</fullName>
    </recommendedName>
</protein>
<accession>Q0W6U3</accession>
<dbReference type="Gene3D" id="3.30.450.30">
    <property type="entry name" value="Dynein light chain 2a, cytoplasmic"/>
    <property type="match status" value="1"/>
</dbReference>
<dbReference type="Proteomes" id="UP000000663">
    <property type="component" value="Chromosome"/>
</dbReference>
<dbReference type="STRING" id="351160.RCIX471"/>
<reference evidence="3 4" key="1">
    <citation type="journal article" date="2006" name="Science">
        <title>Genome of rice cluster I archaea -- the key methane producers in the rice rhizosphere.</title>
        <authorList>
            <person name="Erkel C."/>
            <person name="Kube M."/>
            <person name="Reinhardt R."/>
            <person name="Liesack W."/>
        </authorList>
    </citation>
    <scope>NUCLEOTIDE SEQUENCE [LARGE SCALE GENOMIC DNA]</scope>
    <source>
        <strain evidence="4">DSM 22066 / NBRC 105507 / MRE50</strain>
    </source>
</reference>
<dbReference type="AlphaFoldDB" id="Q0W6U3"/>
<proteinExistence type="predicted"/>
<dbReference type="RefSeq" id="WP_012036603.1">
    <property type="nucleotide sequence ID" value="NC_009464.1"/>
</dbReference>
<dbReference type="InterPro" id="IPR004942">
    <property type="entry name" value="Roadblock/LAMTOR2_dom"/>
</dbReference>
<feature type="region of interest" description="Disordered" evidence="1">
    <location>
        <begin position="108"/>
        <end position="133"/>
    </location>
</feature>
<dbReference type="EMBL" id="AM114193">
    <property type="protein sequence ID" value="CAJ35900.1"/>
    <property type="molecule type" value="Genomic_DNA"/>
</dbReference>
<keyword evidence="4" id="KW-1185">Reference proteome</keyword>
<dbReference type="OrthoDB" id="105588at2157"/>
<organism evidence="3 4">
    <name type="scientific">Methanocella arvoryzae (strain DSM 22066 / NBRC 105507 / MRE50)</name>
    <dbReference type="NCBI Taxonomy" id="351160"/>
    <lineage>
        <taxon>Archaea</taxon>
        <taxon>Methanobacteriati</taxon>
        <taxon>Methanobacteriota</taxon>
        <taxon>Stenosarchaea group</taxon>
        <taxon>Methanomicrobia</taxon>
        <taxon>Methanocellales</taxon>
        <taxon>Methanocellaceae</taxon>
        <taxon>Methanocella</taxon>
    </lineage>
</organism>
<sequence length="246" mass="25936">MKLPTGARLAESEASVADLLKQYGLNFKGSINVHSASHGLGGDGFILMDNGTVLAAAYSMLRITLYQFSAIERMMALPGVRSEIVSLTDEEIRKIVAENQHAAIVSPENGAPATAPAQGTATGPATPEAQEASGPASYEQLVSAFAAIPGVIGSALVAEGFPVYQQGNDVDFEHVAAATEDMVRAGTRIAGELQLGETGQIILETPDYKVIIAPVSDMFLCVLARADTNLGLIRLNIRNAQRIRDD</sequence>
<evidence type="ECO:0000313" key="4">
    <source>
        <dbReference type="Proteomes" id="UP000000663"/>
    </source>
</evidence>
<evidence type="ECO:0000259" key="2">
    <source>
        <dbReference type="SMART" id="SM00960"/>
    </source>
</evidence>
<dbReference type="SUPFAM" id="SSF103196">
    <property type="entry name" value="Roadblock/LC7 domain"/>
    <property type="match status" value="1"/>
</dbReference>
<dbReference type="SMART" id="SM00960">
    <property type="entry name" value="Robl_LC7"/>
    <property type="match status" value="1"/>
</dbReference>
<evidence type="ECO:0000313" key="3">
    <source>
        <dbReference type="EMBL" id="CAJ35900.1"/>
    </source>
</evidence>
<name>Q0W6U3_METAR</name>
<gene>
    <name evidence="3" type="ORF">RCIX471</name>
</gene>